<organism evidence="2 3">
    <name type="scientific">Nothoprocta perdicaria</name>
    <name type="common">Chilean tinamou</name>
    <name type="synonym">Crypturus perdicarius</name>
    <dbReference type="NCBI Taxonomy" id="30464"/>
    <lineage>
        <taxon>Eukaryota</taxon>
        <taxon>Metazoa</taxon>
        <taxon>Chordata</taxon>
        <taxon>Craniata</taxon>
        <taxon>Vertebrata</taxon>
        <taxon>Euteleostomi</taxon>
        <taxon>Archelosauria</taxon>
        <taxon>Archosauria</taxon>
        <taxon>Dinosauria</taxon>
        <taxon>Saurischia</taxon>
        <taxon>Theropoda</taxon>
        <taxon>Coelurosauria</taxon>
        <taxon>Aves</taxon>
        <taxon>Palaeognathae</taxon>
        <taxon>Tinamiformes</taxon>
        <taxon>Tinamidae</taxon>
        <taxon>Nothoprocta</taxon>
    </lineage>
</organism>
<dbReference type="AlphaFoldDB" id="A0A8C7E8D0"/>
<reference evidence="2" key="2">
    <citation type="submission" date="2025-09" db="UniProtKB">
        <authorList>
            <consortium name="Ensembl"/>
        </authorList>
    </citation>
    <scope>IDENTIFICATION</scope>
</reference>
<reference evidence="2" key="1">
    <citation type="submission" date="2025-08" db="UniProtKB">
        <authorList>
            <consortium name="Ensembl"/>
        </authorList>
    </citation>
    <scope>IDENTIFICATION</scope>
</reference>
<feature type="chain" id="PRO_5034967485" evidence="1">
    <location>
        <begin position="23"/>
        <end position="113"/>
    </location>
</feature>
<keyword evidence="1" id="KW-0732">Signal</keyword>
<evidence type="ECO:0000313" key="2">
    <source>
        <dbReference type="Ensembl" id="ENSNPEP00000001156.1"/>
    </source>
</evidence>
<name>A0A8C7E8D0_NOTPE</name>
<dbReference type="SUPFAM" id="SSF48726">
    <property type="entry name" value="Immunoglobulin"/>
    <property type="match status" value="1"/>
</dbReference>
<evidence type="ECO:0000256" key="1">
    <source>
        <dbReference type="SAM" id="SignalP"/>
    </source>
</evidence>
<proteinExistence type="predicted"/>
<protein>
    <submittedName>
        <fullName evidence="2">Uncharacterized protein</fullName>
    </submittedName>
</protein>
<keyword evidence="3" id="KW-1185">Reference proteome</keyword>
<dbReference type="Proteomes" id="UP000694420">
    <property type="component" value="Unplaced"/>
</dbReference>
<dbReference type="InterPro" id="IPR036179">
    <property type="entry name" value="Ig-like_dom_sf"/>
</dbReference>
<feature type="signal peptide" evidence="1">
    <location>
        <begin position="1"/>
        <end position="22"/>
    </location>
</feature>
<evidence type="ECO:0000313" key="3">
    <source>
        <dbReference type="Proteomes" id="UP000694420"/>
    </source>
</evidence>
<dbReference type="Ensembl" id="ENSNPET00000001176.1">
    <property type="protein sequence ID" value="ENSNPEP00000001156.1"/>
    <property type="gene ID" value="ENSNPEG00000000919.1"/>
</dbReference>
<sequence>MGILFVLLCLFLFLCFIGVKITQPLGLVLKEDEKATLSYIQNENHFYIDIHSGYKAKWLNVTDFYLDILSTKINHSAIYFCTSSLDRTLQSHLFSLHKPLAFSQKRVSLSSSA</sequence>
<accession>A0A8C7E8D0</accession>